<name>A0A0L0T7S0_ALLM3</name>
<feature type="compositionally biased region" description="Basic and acidic residues" evidence="2">
    <location>
        <begin position="288"/>
        <end position="300"/>
    </location>
</feature>
<dbReference type="VEuPathDB" id="FungiDB:AMAG_15360"/>
<evidence type="ECO:0000256" key="2">
    <source>
        <dbReference type="SAM" id="MobiDB-lite"/>
    </source>
</evidence>
<dbReference type="SUPFAM" id="SSF52113">
    <property type="entry name" value="BRCT domain"/>
    <property type="match status" value="4"/>
</dbReference>
<feature type="compositionally biased region" description="Pro residues" evidence="2">
    <location>
        <begin position="262"/>
        <end position="274"/>
    </location>
</feature>
<feature type="compositionally biased region" description="Low complexity" evidence="2">
    <location>
        <begin position="168"/>
        <end position="186"/>
    </location>
</feature>
<sequence length="756" mass="82153">MPPATALRSPPRGTQPLDGLRLTCTSIRSSARDRLQRKIKKLGGQFTASLDRFTTHVLVPNDWAHGPPEQDGPDDLPDSQATSFTARLARAPPDSRPKLLAAFKWSLAIVTAAWIDECERHQERVPWDQYAVPWLHADLDELQSTGVTSPAAKAAAATASGLVPPTSAPKRAPDAAPALPPSTSAPKRVPDAAPALPPPNNSSGNGNSTARRRRKPLFLPMTQDPDDETSDTDDGNDVPGTPVPVHHKAHLPGHHEVKPAVPKLPSPPPAPIPEPEPELDPEPELEPTQDHDANDAQRDPQPHLFQRCAFIITTAFDQDRQRKLRRHLLEYGGQVVAAIPSRLDEAIDHWFVVAPFDCPTWPVIERQFRDHRGVRFVTELFLERCINSGCLFDEHAGLFFTPHVLPFLPKLHGISVAVTGFDEMDRDDLTMLLARLGCEPLPGFSKRVQFLICHKAQGPKYARAKVWGIPAVGVQWIVDMVIIGEYIDPDPFLMRDDRPPARQRSDAAHPTPLPLDGVVLSISSKTKSTKKIRQVAQSLGAEVLLTFAHRCTHLVHEATSSASPFSSQSSNETGGGATSAPSSSVDRDVKLAKSLGKFIVSPWWLVMCAQHGRRLSELDFPPQFDRARQLAVTHQPVAGPSPTPPTPAAAAARPNLKRPRAAALPLESPWLAAVLDAPPAHAAKRRALLPPTPPSPRRHAEKGKATDGWDAAASFPRNAPAAVHALLEACLAKSLRHGRAAPAAPGRAQRPWSPST</sequence>
<dbReference type="PROSITE" id="PS50172">
    <property type="entry name" value="BRCT"/>
    <property type="match status" value="4"/>
</dbReference>
<dbReference type="SMART" id="SM00292">
    <property type="entry name" value="BRCT"/>
    <property type="match status" value="4"/>
</dbReference>
<dbReference type="InterPro" id="IPR001357">
    <property type="entry name" value="BRCT_dom"/>
</dbReference>
<evidence type="ECO:0000313" key="5">
    <source>
        <dbReference type="Proteomes" id="UP000054350"/>
    </source>
</evidence>
<reference evidence="4 5" key="1">
    <citation type="submission" date="2009-11" db="EMBL/GenBank/DDBJ databases">
        <title>Annotation of Allomyces macrogynus ATCC 38327.</title>
        <authorList>
            <consortium name="The Broad Institute Genome Sequencing Platform"/>
            <person name="Russ C."/>
            <person name="Cuomo C."/>
            <person name="Burger G."/>
            <person name="Gray M.W."/>
            <person name="Holland P.W.H."/>
            <person name="King N."/>
            <person name="Lang F.B.F."/>
            <person name="Roger A.J."/>
            <person name="Ruiz-Trillo I."/>
            <person name="Young S.K."/>
            <person name="Zeng Q."/>
            <person name="Gargeya S."/>
            <person name="Fitzgerald M."/>
            <person name="Haas B."/>
            <person name="Abouelleil A."/>
            <person name="Alvarado L."/>
            <person name="Arachchi H.M."/>
            <person name="Berlin A."/>
            <person name="Chapman S.B."/>
            <person name="Gearin G."/>
            <person name="Goldberg J."/>
            <person name="Griggs A."/>
            <person name="Gujja S."/>
            <person name="Hansen M."/>
            <person name="Heiman D."/>
            <person name="Howarth C."/>
            <person name="Larimer J."/>
            <person name="Lui A."/>
            <person name="MacDonald P.J.P."/>
            <person name="McCowen C."/>
            <person name="Montmayeur A."/>
            <person name="Murphy C."/>
            <person name="Neiman D."/>
            <person name="Pearson M."/>
            <person name="Priest M."/>
            <person name="Roberts A."/>
            <person name="Saif S."/>
            <person name="Shea T."/>
            <person name="Sisk P."/>
            <person name="Stolte C."/>
            <person name="Sykes S."/>
            <person name="Wortman J."/>
            <person name="Nusbaum C."/>
            <person name="Birren B."/>
        </authorList>
    </citation>
    <scope>NUCLEOTIDE SEQUENCE [LARGE SCALE GENOMIC DNA]</scope>
    <source>
        <strain evidence="4 5">ATCC 38327</strain>
    </source>
</reference>
<feature type="region of interest" description="Disordered" evidence="2">
    <location>
        <begin position="686"/>
        <end position="712"/>
    </location>
</feature>
<feature type="domain" description="BRCT" evidence="3">
    <location>
        <begin position="411"/>
        <end position="494"/>
    </location>
</feature>
<feature type="compositionally biased region" description="Acidic residues" evidence="2">
    <location>
        <begin position="224"/>
        <end position="236"/>
    </location>
</feature>
<dbReference type="GO" id="GO:0007095">
    <property type="term" value="P:mitotic G2 DNA damage checkpoint signaling"/>
    <property type="evidence" value="ECO:0007669"/>
    <property type="project" value="TreeGrafter"/>
</dbReference>
<feature type="region of interest" description="Disordered" evidence="2">
    <location>
        <begin position="559"/>
        <end position="586"/>
    </location>
</feature>
<evidence type="ECO:0000313" key="4">
    <source>
        <dbReference type="EMBL" id="KNE70599.1"/>
    </source>
</evidence>
<dbReference type="STRING" id="578462.A0A0L0T7S0"/>
<reference evidence="5" key="2">
    <citation type="submission" date="2009-11" db="EMBL/GenBank/DDBJ databases">
        <title>The Genome Sequence of Allomyces macrogynus strain ATCC 38327.</title>
        <authorList>
            <consortium name="The Broad Institute Genome Sequencing Platform"/>
            <person name="Russ C."/>
            <person name="Cuomo C."/>
            <person name="Shea T."/>
            <person name="Young S.K."/>
            <person name="Zeng Q."/>
            <person name="Koehrsen M."/>
            <person name="Haas B."/>
            <person name="Borodovsky M."/>
            <person name="Guigo R."/>
            <person name="Alvarado L."/>
            <person name="Berlin A."/>
            <person name="Borenstein D."/>
            <person name="Chen Z."/>
            <person name="Engels R."/>
            <person name="Freedman E."/>
            <person name="Gellesch M."/>
            <person name="Goldberg J."/>
            <person name="Griggs A."/>
            <person name="Gujja S."/>
            <person name="Heiman D."/>
            <person name="Hepburn T."/>
            <person name="Howarth C."/>
            <person name="Jen D."/>
            <person name="Larson L."/>
            <person name="Lewis B."/>
            <person name="Mehta T."/>
            <person name="Park D."/>
            <person name="Pearson M."/>
            <person name="Roberts A."/>
            <person name="Saif S."/>
            <person name="Shenoy N."/>
            <person name="Sisk P."/>
            <person name="Stolte C."/>
            <person name="Sykes S."/>
            <person name="Walk T."/>
            <person name="White J."/>
            <person name="Yandava C."/>
            <person name="Burger G."/>
            <person name="Gray M.W."/>
            <person name="Holland P.W.H."/>
            <person name="King N."/>
            <person name="Lang F.B.F."/>
            <person name="Roger A.J."/>
            <person name="Ruiz-Trillo I."/>
            <person name="Lander E."/>
            <person name="Nusbaum C."/>
        </authorList>
    </citation>
    <scope>NUCLEOTIDE SEQUENCE [LARGE SCALE GENOMIC DNA]</scope>
    <source>
        <strain evidence="5">ATCC 38327</strain>
    </source>
</reference>
<feature type="compositionally biased region" description="Acidic residues" evidence="2">
    <location>
        <begin position="275"/>
        <end position="287"/>
    </location>
</feature>
<dbReference type="Proteomes" id="UP000054350">
    <property type="component" value="Unassembled WGS sequence"/>
</dbReference>
<feature type="domain" description="BRCT" evidence="3">
    <location>
        <begin position="12"/>
        <end position="132"/>
    </location>
</feature>
<dbReference type="PANTHER" id="PTHR13561">
    <property type="entry name" value="DNA REPLICATION REGULATOR DPB11-RELATED"/>
    <property type="match status" value="1"/>
</dbReference>
<dbReference type="PANTHER" id="PTHR13561:SF20">
    <property type="entry name" value="DNA TOPOISOMERASE 2-BINDING PROTEIN 1"/>
    <property type="match status" value="1"/>
</dbReference>
<evidence type="ECO:0000259" key="3">
    <source>
        <dbReference type="PROSITE" id="PS50172"/>
    </source>
</evidence>
<dbReference type="InterPro" id="IPR036420">
    <property type="entry name" value="BRCT_dom_sf"/>
</dbReference>
<protein>
    <recommendedName>
        <fullName evidence="3">BRCT domain-containing protein</fullName>
    </recommendedName>
</protein>
<evidence type="ECO:0000256" key="1">
    <source>
        <dbReference type="ARBA" id="ARBA00022737"/>
    </source>
</evidence>
<dbReference type="Pfam" id="PF12738">
    <property type="entry name" value="PTCB-BRCT"/>
    <property type="match status" value="1"/>
</dbReference>
<dbReference type="AlphaFoldDB" id="A0A0L0T7S0"/>
<gene>
    <name evidence="4" type="ORF">AMAG_15360</name>
</gene>
<keyword evidence="5" id="KW-1185">Reference proteome</keyword>
<dbReference type="CDD" id="cd00027">
    <property type="entry name" value="BRCT"/>
    <property type="match status" value="1"/>
</dbReference>
<proteinExistence type="predicted"/>
<dbReference type="OrthoDB" id="251770at2759"/>
<dbReference type="GO" id="GO:0006270">
    <property type="term" value="P:DNA replication initiation"/>
    <property type="evidence" value="ECO:0007669"/>
    <property type="project" value="TreeGrafter"/>
</dbReference>
<keyword evidence="1" id="KW-0677">Repeat</keyword>
<feature type="compositionally biased region" description="Low complexity" evidence="2">
    <location>
        <begin position="560"/>
        <end position="570"/>
    </location>
</feature>
<feature type="region of interest" description="Disordered" evidence="2">
    <location>
        <begin position="736"/>
        <end position="756"/>
    </location>
</feature>
<dbReference type="eggNOG" id="KOG1929">
    <property type="taxonomic scope" value="Eukaryota"/>
</dbReference>
<feature type="domain" description="BRCT" evidence="3">
    <location>
        <begin position="300"/>
        <end position="399"/>
    </location>
</feature>
<dbReference type="Pfam" id="PF00533">
    <property type="entry name" value="BRCT"/>
    <property type="match status" value="2"/>
</dbReference>
<dbReference type="EMBL" id="GG745367">
    <property type="protein sequence ID" value="KNE70599.1"/>
    <property type="molecule type" value="Genomic_DNA"/>
</dbReference>
<feature type="region of interest" description="Disordered" evidence="2">
    <location>
        <begin position="158"/>
        <end position="300"/>
    </location>
</feature>
<feature type="domain" description="BRCT" evidence="3">
    <location>
        <begin position="510"/>
        <end position="622"/>
    </location>
</feature>
<dbReference type="Gene3D" id="3.40.50.10190">
    <property type="entry name" value="BRCT domain"/>
    <property type="match status" value="4"/>
</dbReference>
<feature type="region of interest" description="Disordered" evidence="2">
    <location>
        <begin position="61"/>
        <end position="80"/>
    </location>
</feature>
<organism evidence="4 5">
    <name type="scientific">Allomyces macrogynus (strain ATCC 38327)</name>
    <name type="common">Allomyces javanicus var. macrogynus</name>
    <dbReference type="NCBI Taxonomy" id="578462"/>
    <lineage>
        <taxon>Eukaryota</taxon>
        <taxon>Fungi</taxon>
        <taxon>Fungi incertae sedis</taxon>
        <taxon>Blastocladiomycota</taxon>
        <taxon>Blastocladiomycetes</taxon>
        <taxon>Blastocladiales</taxon>
        <taxon>Blastocladiaceae</taxon>
        <taxon>Allomyces</taxon>
    </lineage>
</organism>
<accession>A0A0L0T7S0</accession>
<dbReference type="GO" id="GO:0033314">
    <property type="term" value="P:mitotic DNA replication checkpoint signaling"/>
    <property type="evidence" value="ECO:0007669"/>
    <property type="project" value="TreeGrafter"/>
</dbReference>